<evidence type="ECO:0000256" key="2">
    <source>
        <dbReference type="SAM" id="Phobius"/>
    </source>
</evidence>
<organism evidence="3 4">
    <name type="scientific">Russula ochroleuca</name>
    <dbReference type="NCBI Taxonomy" id="152965"/>
    <lineage>
        <taxon>Eukaryota</taxon>
        <taxon>Fungi</taxon>
        <taxon>Dikarya</taxon>
        <taxon>Basidiomycota</taxon>
        <taxon>Agaricomycotina</taxon>
        <taxon>Agaricomycetes</taxon>
        <taxon>Russulales</taxon>
        <taxon>Russulaceae</taxon>
        <taxon>Russula</taxon>
    </lineage>
</organism>
<dbReference type="Proteomes" id="UP000759537">
    <property type="component" value="Unassembled WGS sequence"/>
</dbReference>
<keyword evidence="4" id="KW-1185">Reference proteome</keyword>
<dbReference type="EMBL" id="WHVB01000007">
    <property type="protein sequence ID" value="KAF8481197.1"/>
    <property type="molecule type" value="Genomic_DNA"/>
</dbReference>
<dbReference type="GO" id="GO:0008080">
    <property type="term" value="F:N-acetyltransferase activity"/>
    <property type="evidence" value="ECO:0007669"/>
    <property type="project" value="InterPro"/>
</dbReference>
<keyword evidence="1" id="KW-0808">Transferase</keyword>
<evidence type="ECO:0008006" key="5">
    <source>
        <dbReference type="Google" id="ProtNLM"/>
    </source>
</evidence>
<evidence type="ECO:0000256" key="1">
    <source>
        <dbReference type="ARBA" id="ARBA00022679"/>
    </source>
</evidence>
<reference evidence="3" key="2">
    <citation type="journal article" date="2020" name="Nat. Commun.">
        <title>Large-scale genome sequencing of mycorrhizal fungi provides insights into the early evolution of symbiotic traits.</title>
        <authorList>
            <person name="Miyauchi S."/>
            <person name="Kiss E."/>
            <person name="Kuo A."/>
            <person name="Drula E."/>
            <person name="Kohler A."/>
            <person name="Sanchez-Garcia M."/>
            <person name="Morin E."/>
            <person name="Andreopoulos B."/>
            <person name="Barry K.W."/>
            <person name="Bonito G."/>
            <person name="Buee M."/>
            <person name="Carver A."/>
            <person name="Chen C."/>
            <person name="Cichocki N."/>
            <person name="Clum A."/>
            <person name="Culley D."/>
            <person name="Crous P.W."/>
            <person name="Fauchery L."/>
            <person name="Girlanda M."/>
            <person name="Hayes R.D."/>
            <person name="Keri Z."/>
            <person name="LaButti K."/>
            <person name="Lipzen A."/>
            <person name="Lombard V."/>
            <person name="Magnuson J."/>
            <person name="Maillard F."/>
            <person name="Murat C."/>
            <person name="Nolan M."/>
            <person name="Ohm R.A."/>
            <person name="Pangilinan J."/>
            <person name="Pereira M.F."/>
            <person name="Perotto S."/>
            <person name="Peter M."/>
            <person name="Pfister S."/>
            <person name="Riley R."/>
            <person name="Sitrit Y."/>
            <person name="Stielow J.B."/>
            <person name="Szollosi G."/>
            <person name="Zifcakova L."/>
            <person name="Stursova M."/>
            <person name="Spatafora J.W."/>
            <person name="Tedersoo L."/>
            <person name="Vaario L.M."/>
            <person name="Yamada A."/>
            <person name="Yan M."/>
            <person name="Wang P."/>
            <person name="Xu J."/>
            <person name="Bruns T."/>
            <person name="Baldrian P."/>
            <person name="Vilgalys R."/>
            <person name="Dunand C."/>
            <person name="Henrissat B."/>
            <person name="Grigoriev I.V."/>
            <person name="Hibbett D."/>
            <person name="Nagy L.G."/>
            <person name="Martin F.M."/>
        </authorList>
    </citation>
    <scope>NUCLEOTIDE SEQUENCE</scope>
    <source>
        <strain evidence="3">Prilba</strain>
    </source>
</reference>
<proteinExistence type="predicted"/>
<dbReference type="OrthoDB" id="2564232at2759"/>
<keyword evidence="2" id="KW-0472">Membrane</keyword>
<protein>
    <recommendedName>
        <fullName evidence="5">N-acetyltransferase domain-containing protein</fullName>
    </recommendedName>
</protein>
<evidence type="ECO:0000313" key="4">
    <source>
        <dbReference type="Proteomes" id="UP000759537"/>
    </source>
</evidence>
<name>A0A9P5MXK7_9AGAM</name>
<keyword evidence="2" id="KW-1133">Transmembrane helix</keyword>
<dbReference type="PANTHER" id="PTHR13947:SF37">
    <property type="entry name" value="LD18367P"/>
    <property type="match status" value="1"/>
</dbReference>
<accession>A0A9P5MXK7</accession>
<feature type="transmembrane region" description="Helical" evidence="2">
    <location>
        <begin position="72"/>
        <end position="91"/>
    </location>
</feature>
<reference evidence="3" key="1">
    <citation type="submission" date="2019-10" db="EMBL/GenBank/DDBJ databases">
        <authorList>
            <consortium name="DOE Joint Genome Institute"/>
            <person name="Kuo A."/>
            <person name="Miyauchi S."/>
            <person name="Kiss E."/>
            <person name="Drula E."/>
            <person name="Kohler A."/>
            <person name="Sanchez-Garcia M."/>
            <person name="Andreopoulos B."/>
            <person name="Barry K.W."/>
            <person name="Bonito G."/>
            <person name="Buee M."/>
            <person name="Carver A."/>
            <person name="Chen C."/>
            <person name="Cichocki N."/>
            <person name="Clum A."/>
            <person name="Culley D."/>
            <person name="Crous P.W."/>
            <person name="Fauchery L."/>
            <person name="Girlanda M."/>
            <person name="Hayes R."/>
            <person name="Keri Z."/>
            <person name="LaButti K."/>
            <person name="Lipzen A."/>
            <person name="Lombard V."/>
            <person name="Magnuson J."/>
            <person name="Maillard F."/>
            <person name="Morin E."/>
            <person name="Murat C."/>
            <person name="Nolan M."/>
            <person name="Ohm R."/>
            <person name="Pangilinan J."/>
            <person name="Pereira M."/>
            <person name="Perotto S."/>
            <person name="Peter M."/>
            <person name="Riley R."/>
            <person name="Sitrit Y."/>
            <person name="Stielow B."/>
            <person name="Szollosi G."/>
            <person name="Zifcakova L."/>
            <person name="Stursova M."/>
            <person name="Spatafora J.W."/>
            <person name="Tedersoo L."/>
            <person name="Vaario L.-M."/>
            <person name="Yamada A."/>
            <person name="Yan M."/>
            <person name="Wang P."/>
            <person name="Xu J."/>
            <person name="Bruns T."/>
            <person name="Baldrian P."/>
            <person name="Vilgalys R."/>
            <person name="Henrissat B."/>
            <person name="Grigoriev I.V."/>
            <person name="Hibbett D."/>
            <person name="Nagy L.G."/>
            <person name="Martin F.M."/>
        </authorList>
    </citation>
    <scope>NUCLEOTIDE SEQUENCE</scope>
    <source>
        <strain evidence="3">Prilba</strain>
    </source>
</reference>
<feature type="transmembrane region" description="Helical" evidence="2">
    <location>
        <begin position="39"/>
        <end position="60"/>
    </location>
</feature>
<gene>
    <name evidence="3" type="ORF">DFH94DRAFT_629835</name>
</gene>
<comment type="caution">
    <text evidence="3">The sequence shown here is derived from an EMBL/GenBank/DDBJ whole genome shotgun (WGS) entry which is preliminary data.</text>
</comment>
<dbReference type="PANTHER" id="PTHR13947">
    <property type="entry name" value="GNAT FAMILY N-ACETYLTRANSFERASE"/>
    <property type="match status" value="1"/>
</dbReference>
<keyword evidence="2" id="KW-0812">Transmembrane</keyword>
<dbReference type="InterPro" id="IPR050769">
    <property type="entry name" value="NAT_camello-type"/>
</dbReference>
<sequence length="265" mass="30360">MPKPLPARIRAYAPPDEKQVRFMVGQAQMESLAYANNRTYFHPVTLAIWIAVSSMFAQYMHWWPNSEYGYLSWLQMLPAFFAPAVPIMFFVDWKNRPFVEETAEKVLRGIDLLNIQEHYARSPASGFWLLELGDKIIGMIAVDASLDATNDEPVTQQSKDRLRASINKTGTSRVATIRHFFAEEAYRRVNIEDDLVKFAVESTFNANQTVKSIRMLASPLRPAILNSLRGNKFAKGDWVGTIGIMGWEVCWYTLERSQWEAGKEK</sequence>
<evidence type="ECO:0000313" key="3">
    <source>
        <dbReference type="EMBL" id="KAF8481197.1"/>
    </source>
</evidence>
<dbReference type="AlphaFoldDB" id="A0A9P5MXK7"/>